<accession>A0A8T0PQ96</accession>
<proteinExistence type="predicted"/>
<name>A0A8T0PQ96_PANVG</name>
<dbReference type="AlphaFoldDB" id="A0A8T0PQ96"/>
<feature type="compositionally biased region" description="Low complexity" evidence="1">
    <location>
        <begin position="71"/>
        <end position="82"/>
    </location>
</feature>
<dbReference type="Proteomes" id="UP000823388">
    <property type="component" value="Chromosome 8K"/>
</dbReference>
<comment type="caution">
    <text evidence="2">The sequence shown here is derived from an EMBL/GenBank/DDBJ whole genome shotgun (WGS) entry which is preliminary data.</text>
</comment>
<reference evidence="2" key="1">
    <citation type="submission" date="2020-05" db="EMBL/GenBank/DDBJ databases">
        <title>WGS assembly of Panicum virgatum.</title>
        <authorList>
            <person name="Lovell J.T."/>
            <person name="Jenkins J."/>
            <person name="Shu S."/>
            <person name="Juenger T.E."/>
            <person name="Schmutz J."/>
        </authorList>
    </citation>
    <scope>NUCLEOTIDE SEQUENCE</scope>
    <source>
        <strain evidence="2">AP13</strain>
    </source>
</reference>
<feature type="compositionally biased region" description="Basic residues" evidence="1">
    <location>
        <begin position="99"/>
        <end position="111"/>
    </location>
</feature>
<feature type="region of interest" description="Disordered" evidence="1">
    <location>
        <begin position="1"/>
        <end position="23"/>
    </location>
</feature>
<keyword evidence="3" id="KW-1185">Reference proteome</keyword>
<evidence type="ECO:0000313" key="2">
    <source>
        <dbReference type="EMBL" id="KAG2563098.1"/>
    </source>
</evidence>
<gene>
    <name evidence="2" type="ORF">PVAP13_8KG310000</name>
</gene>
<feature type="region of interest" description="Disordered" evidence="1">
    <location>
        <begin position="42"/>
        <end position="111"/>
    </location>
</feature>
<protein>
    <submittedName>
        <fullName evidence="2">Uncharacterized protein</fullName>
    </submittedName>
</protein>
<evidence type="ECO:0000256" key="1">
    <source>
        <dbReference type="SAM" id="MobiDB-lite"/>
    </source>
</evidence>
<evidence type="ECO:0000313" key="3">
    <source>
        <dbReference type="Proteomes" id="UP000823388"/>
    </source>
</evidence>
<sequence length="135" mass="14195">MMPCSPWPSPAQEGASRGTAKSAASGVPLLIPRDYSFSSFSLTDLSPHPSVSPPCRPSPAMSSPVAVHGTSSLPSLAVSSSPTNPTSAPHSVHVQPCVRPRRSAAPRCRRGHGRPCMPRRAWIGHTPPCKCRVPS</sequence>
<dbReference type="EMBL" id="CM029051">
    <property type="protein sequence ID" value="KAG2563098.1"/>
    <property type="molecule type" value="Genomic_DNA"/>
</dbReference>
<organism evidence="2 3">
    <name type="scientific">Panicum virgatum</name>
    <name type="common">Blackwell switchgrass</name>
    <dbReference type="NCBI Taxonomy" id="38727"/>
    <lineage>
        <taxon>Eukaryota</taxon>
        <taxon>Viridiplantae</taxon>
        <taxon>Streptophyta</taxon>
        <taxon>Embryophyta</taxon>
        <taxon>Tracheophyta</taxon>
        <taxon>Spermatophyta</taxon>
        <taxon>Magnoliopsida</taxon>
        <taxon>Liliopsida</taxon>
        <taxon>Poales</taxon>
        <taxon>Poaceae</taxon>
        <taxon>PACMAD clade</taxon>
        <taxon>Panicoideae</taxon>
        <taxon>Panicodae</taxon>
        <taxon>Paniceae</taxon>
        <taxon>Panicinae</taxon>
        <taxon>Panicum</taxon>
        <taxon>Panicum sect. Hiantes</taxon>
    </lineage>
</organism>